<dbReference type="PROSITE" id="PS51532">
    <property type="entry name" value="PITH"/>
    <property type="match status" value="1"/>
</dbReference>
<keyword evidence="5" id="KW-1185">Reference proteome</keyword>
<dbReference type="SUPFAM" id="SSF49785">
    <property type="entry name" value="Galactose-binding domain-like"/>
    <property type="match status" value="1"/>
</dbReference>
<evidence type="ECO:0000256" key="1">
    <source>
        <dbReference type="ARBA" id="ARBA00023157"/>
    </source>
</evidence>
<dbReference type="InterPro" id="IPR010400">
    <property type="entry name" value="PITH_dom"/>
</dbReference>
<feature type="domain" description="PITH" evidence="3">
    <location>
        <begin position="52"/>
        <end position="247"/>
    </location>
</feature>
<feature type="region of interest" description="Disordered" evidence="2">
    <location>
        <begin position="39"/>
        <end position="60"/>
    </location>
</feature>
<keyword evidence="1" id="KW-1015">Disulfide bond</keyword>
<dbReference type="AlphaFoldDB" id="A0A167CZP7"/>
<evidence type="ECO:0000313" key="5">
    <source>
        <dbReference type="Proteomes" id="UP000189580"/>
    </source>
</evidence>
<dbReference type="InterPro" id="IPR037047">
    <property type="entry name" value="PITH_dom_sf"/>
</dbReference>
<reference evidence="4 5" key="1">
    <citation type="submission" date="2016-02" db="EMBL/GenBank/DDBJ databases">
        <title>Complete genome sequence and transcriptome regulation of the pentose utilising yeast Sugiyamaella lignohabitans.</title>
        <authorList>
            <person name="Bellasio M."/>
            <person name="Peymann A."/>
            <person name="Valli M."/>
            <person name="Sipitzky M."/>
            <person name="Graf A."/>
            <person name="Sauer M."/>
            <person name="Marx H."/>
            <person name="Mattanovich D."/>
        </authorList>
    </citation>
    <scope>NUCLEOTIDE SEQUENCE [LARGE SCALE GENOMIC DNA]</scope>
    <source>
        <strain evidence="4 5">CBS 10342</strain>
    </source>
</reference>
<evidence type="ECO:0000256" key="2">
    <source>
        <dbReference type="SAM" id="MobiDB-lite"/>
    </source>
</evidence>
<evidence type="ECO:0000313" key="4">
    <source>
        <dbReference type="EMBL" id="ANB12299.1"/>
    </source>
</evidence>
<dbReference type="PANTHER" id="PTHR46115">
    <property type="entry name" value="THIOREDOXIN-LIKE PROTEIN 1"/>
    <property type="match status" value="1"/>
</dbReference>
<feature type="compositionally biased region" description="Low complexity" evidence="2">
    <location>
        <begin position="41"/>
        <end position="58"/>
    </location>
</feature>
<name>A0A167CZP7_9ASCO</name>
<protein>
    <submittedName>
        <fullName evidence="4">Thioredoxin-like protein</fullName>
    </submittedName>
</protein>
<dbReference type="InterPro" id="IPR008979">
    <property type="entry name" value="Galactose-bd-like_sf"/>
</dbReference>
<gene>
    <name evidence="4" type="primary">TXL1</name>
    <name evidence="4" type="ORF">AWJ20_548</name>
</gene>
<dbReference type="Proteomes" id="UP000189580">
    <property type="component" value="Chromosome a"/>
</dbReference>
<dbReference type="GeneID" id="30037592"/>
<sequence>MPTFVYFHKTKETDRVRGATPEGIYKSLQALSKLAPNAVRSNAGESGAGSSSSGTSSGVPEDIKQILTKTKLESLNDVLHFGEAEVLNIKSSDPSKDLRELLDISPKASPVSVQSDADSQILIYLPLQNKAKVHSIYIKSTLPSDSDDSEEVQTPSTIKVWANLPSTISFDDATDGGIKPLFHSAVPEPDANGWREIPLRYVHFQNVTSLQIFLDGDDEDAATIVNKILIVGSKGENREQGKIEKIE</sequence>
<dbReference type="OrthoDB" id="2121326at2759"/>
<dbReference type="RefSeq" id="XP_018734776.1">
    <property type="nucleotide sequence ID" value="XM_018882493.1"/>
</dbReference>
<dbReference type="Gene3D" id="2.60.120.470">
    <property type="entry name" value="PITH domain"/>
    <property type="match status" value="1"/>
</dbReference>
<proteinExistence type="predicted"/>
<evidence type="ECO:0000259" key="3">
    <source>
        <dbReference type="PROSITE" id="PS51532"/>
    </source>
</evidence>
<dbReference type="Pfam" id="PF06201">
    <property type="entry name" value="PITH"/>
    <property type="match status" value="1"/>
</dbReference>
<organism evidence="4 5">
    <name type="scientific">Sugiyamaella lignohabitans</name>
    <dbReference type="NCBI Taxonomy" id="796027"/>
    <lineage>
        <taxon>Eukaryota</taxon>
        <taxon>Fungi</taxon>
        <taxon>Dikarya</taxon>
        <taxon>Ascomycota</taxon>
        <taxon>Saccharomycotina</taxon>
        <taxon>Dipodascomycetes</taxon>
        <taxon>Dipodascales</taxon>
        <taxon>Trichomonascaceae</taxon>
        <taxon>Sugiyamaella</taxon>
    </lineage>
</organism>
<dbReference type="GO" id="GO:0005737">
    <property type="term" value="C:cytoplasm"/>
    <property type="evidence" value="ECO:0007669"/>
    <property type="project" value="UniProtKB-ARBA"/>
</dbReference>
<dbReference type="KEGG" id="slb:AWJ20_548"/>
<accession>A0A167CZP7</accession>
<dbReference type="EMBL" id="CP014501">
    <property type="protein sequence ID" value="ANB12299.1"/>
    <property type="molecule type" value="Genomic_DNA"/>
</dbReference>